<name>A0A1S2VID2_9BACT</name>
<keyword evidence="2" id="KW-1185">Reference proteome</keyword>
<dbReference type="EMBL" id="MORL01000008">
    <property type="protein sequence ID" value="OIN58005.1"/>
    <property type="molecule type" value="Genomic_DNA"/>
</dbReference>
<protein>
    <submittedName>
        <fullName evidence="1">Uncharacterized protein</fullName>
    </submittedName>
</protein>
<dbReference type="AlphaFoldDB" id="A0A1S2VID2"/>
<organism evidence="1 2">
    <name type="scientific">Arsenicibacter rosenii</name>
    <dbReference type="NCBI Taxonomy" id="1750698"/>
    <lineage>
        <taxon>Bacteria</taxon>
        <taxon>Pseudomonadati</taxon>
        <taxon>Bacteroidota</taxon>
        <taxon>Cytophagia</taxon>
        <taxon>Cytophagales</taxon>
        <taxon>Spirosomataceae</taxon>
        <taxon>Arsenicibacter</taxon>
    </lineage>
</organism>
<comment type="caution">
    <text evidence="1">The sequence shown here is derived from an EMBL/GenBank/DDBJ whole genome shotgun (WGS) entry which is preliminary data.</text>
</comment>
<dbReference type="RefSeq" id="WP_071504157.1">
    <property type="nucleotide sequence ID" value="NZ_MORL01000008.1"/>
</dbReference>
<dbReference type="OrthoDB" id="9801888at2"/>
<reference evidence="1 2" key="1">
    <citation type="submission" date="2016-10" db="EMBL/GenBank/DDBJ databases">
        <title>Arsenicibacter rosenii gen. nov., sp. nov., an efficient arsenic-methylating bacterium isolated from an arsenic-contaminated paddy soil.</title>
        <authorList>
            <person name="Huang K."/>
        </authorList>
    </citation>
    <scope>NUCLEOTIDE SEQUENCE [LARGE SCALE GENOMIC DNA]</scope>
    <source>
        <strain evidence="1 2">SM-1</strain>
    </source>
</reference>
<evidence type="ECO:0000313" key="2">
    <source>
        <dbReference type="Proteomes" id="UP000181790"/>
    </source>
</evidence>
<dbReference type="Proteomes" id="UP000181790">
    <property type="component" value="Unassembled WGS sequence"/>
</dbReference>
<sequence>MSQSRRDYLEIAVFFWAMGFQRNVRTKVLTDKDGGILDDRYWASIVLEAKNKFGYVRDIERTLSRLKKMVPDFDPGEEFFEKNIGLRPSGTIQQLANCFELSNPLVKPFNSHAELLQYSFRKWLTGLVASVYGKPSEFTLVLTDHPFAIEFFQLLLPKELARYCTDTNLCSGRSAKRHMCDNILVYDFDLNPNTNAKRARFNSLATKDMFTFRNQGQYSDRKRLAVLGGIVSNAQSLERLLNYPACNRRIIPVYIDNIDEAAFKAIDKTALLMEAFHAWKEETSTPL</sequence>
<proteinExistence type="predicted"/>
<gene>
    <name evidence="1" type="ORF">BLX24_15825</name>
</gene>
<evidence type="ECO:0000313" key="1">
    <source>
        <dbReference type="EMBL" id="OIN58005.1"/>
    </source>
</evidence>
<accession>A0A1S2VID2</accession>